<dbReference type="NCBIfam" id="TIGR00458">
    <property type="entry name" value="aspS_nondisc"/>
    <property type="match status" value="1"/>
</dbReference>
<dbReference type="Pfam" id="PF00152">
    <property type="entry name" value="tRNA-synt_2"/>
    <property type="match status" value="1"/>
</dbReference>
<evidence type="ECO:0000259" key="10">
    <source>
        <dbReference type="PROSITE" id="PS50862"/>
    </source>
</evidence>
<dbReference type="InterPro" id="IPR002312">
    <property type="entry name" value="Asp/Asn-tRNA-synth_IIb"/>
</dbReference>
<keyword evidence="3 9" id="KW-0963">Cytoplasm</keyword>
<proteinExistence type="inferred from homology"/>
<evidence type="ECO:0000256" key="6">
    <source>
        <dbReference type="ARBA" id="ARBA00022840"/>
    </source>
</evidence>
<comment type="similarity">
    <text evidence="2 9">Belongs to the class-II aminoacyl-tRNA synthetase family. Type 2 subfamily.</text>
</comment>
<dbReference type="Pfam" id="PF01336">
    <property type="entry name" value="tRNA_anti-codon"/>
    <property type="match status" value="1"/>
</dbReference>
<comment type="caution">
    <text evidence="11">The sequence shown here is derived from an EMBL/GenBank/DDBJ whole genome shotgun (WGS) entry which is preliminary data.</text>
</comment>
<reference evidence="12" key="1">
    <citation type="journal article" date="2019" name="Int. J. Syst. Evol. Microbiol.">
        <title>The Global Catalogue of Microorganisms (GCM) 10K type strain sequencing project: providing services to taxonomists for standard genome sequencing and annotation.</title>
        <authorList>
            <consortium name="The Broad Institute Genomics Platform"/>
            <consortium name="The Broad Institute Genome Sequencing Center for Infectious Disease"/>
            <person name="Wu L."/>
            <person name="Ma J."/>
        </authorList>
    </citation>
    <scope>NUCLEOTIDE SEQUENCE [LARGE SCALE GENOMIC DNA]</scope>
    <source>
        <strain evidence="12">CGMCC 4.7319</strain>
    </source>
</reference>
<comment type="function">
    <text evidence="9">Catalyzes the attachment of L-aspartate to tRNA(Asp) in a two-step reaction: L-aspartate is first activated by ATP to form Asp-AMP and then transferred to the acceptor end of tRNA(Asp).</text>
</comment>
<feature type="binding site" evidence="9">
    <location>
        <position position="198"/>
    </location>
    <ligand>
        <name>L-aspartate</name>
        <dbReference type="ChEBI" id="CHEBI:29991"/>
    </ligand>
</feature>
<dbReference type="EC" id="6.1.1.12" evidence="9"/>
<feature type="binding site" evidence="9">
    <location>
        <begin position="439"/>
        <end position="442"/>
    </location>
    <ligand>
        <name>ATP</name>
        <dbReference type="ChEBI" id="CHEBI:30616"/>
    </ligand>
</feature>
<dbReference type="InterPro" id="IPR012340">
    <property type="entry name" value="NA-bd_OB-fold"/>
</dbReference>
<dbReference type="SUPFAM" id="SSF55681">
    <property type="entry name" value="Class II aaRS and biotin synthetases"/>
    <property type="match status" value="1"/>
</dbReference>
<dbReference type="Proteomes" id="UP000597656">
    <property type="component" value="Unassembled WGS sequence"/>
</dbReference>
<dbReference type="HAMAP" id="MF_02075">
    <property type="entry name" value="Asp_tRNA_synth_type2"/>
    <property type="match status" value="1"/>
</dbReference>
<evidence type="ECO:0000256" key="3">
    <source>
        <dbReference type="ARBA" id="ARBA00022490"/>
    </source>
</evidence>
<dbReference type="InterPro" id="IPR045864">
    <property type="entry name" value="aa-tRNA-synth_II/BPL/LPL"/>
</dbReference>
<evidence type="ECO:0000313" key="11">
    <source>
        <dbReference type="EMBL" id="GGN29611.1"/>
    </source>
</evidence>
<feature type="binding site" evidence="9">
    <location>
        <position position="391"/>
    </location>
    <ligand>
        <name>ATP</name>
        <dbReference type="ChEBI" id="CHEBI:30616"/>
    </ligand>
</feature>
<feature type="binding site" evidence="9">
    <location>
        <position position="394"/>
    </location>
    <ligand>
        <name>L-aspartate</name>
        <dbReference type="ChEBI" id="CHEBI:29991"/>
    </ligand>
</feature>
<dbReference type="GO" id="GO:0016874">
    <property type="term" value="F:ligase activity"/>
    <property type="evidence" value="ECO:0007669"/>
    <property type="project" value="UniProtKB-KW"/>
</dbReference>
<dbReference type="InterPro" id="IPR006195">
    <property type="entry name" value="aa-tRNA-synth_II"/>
</dbReference>
<keyword evidence="7 9" id="KW-0648">Protein biosynthesis</keyword>
<dbReference type="InterPro" id="IPR004365">
    <property type="entry name" value="NA-bd_OB_tRNA"/>
</dbReference>
<feature type="binding site" evidence="9">
    <location>
        <position position="398"/>
    </location>
    <ligand>
        <name>L-aspartate</name>
        <dbReference type="ChEBI" id="CHEBI:29991"/>
    </ligand>
</feature>
<evidence type="ECO:0000256" key="4">
    <source>
        <dbReference type="ARBA" id="ARBA00022598"/>
    </source>
</evidence>
<dbReference type="PROSITE" id="PS50862">
    <property type="entry name" value="AA_TRNA_LIGASE_II"/>
    <property type="match status" value="1"/>
</dbReference>
<comment type="subcellular location">
    <subcellularLocation>
        <location evidence="1 9">Cytoplasm</location>
    </subcellularLocation>
</comment>
<name>A0ABQ2IU14_9PSEU</name>
<evidence type="ECO:0000256" key="9">
    <source>
        <dbReference type="HAMAP-Rule" id="MF_02075"/>
    </source>
</evidence>
<comment type="subunit">
    <text evidence="9">Homodimer.</text>
</comment>
<gene>
    <name evidence="9" type="primary">aspS</name>
    <name evidence="11" type="ORF">GCM10011609_86790</name>
</gene>
<dbReference type="PANTHER" id="PTHR43450:SF1">
    <property type="entry name" value="ASPARTATE--TRNA LIGASE, CYTOPLASMIC"/>
    <property type="match status" value="1"/>
</dbReference>
<keyword evidence="6 9" id="KW-0067">ATP-binding</keyword>
<dbReference type="Gene3D" id="2.40.50.140">
    <property type="entry name" value="Nucleic acid-binding proteins"/>
    <property type="match status" value="1"/>
</dbReference>
<dbReference type="EMBL" id="BMNC01000032">
    <property type="protein sequence ID" value="GGN29611.1"/>
    <property type="molecule type" value="Genomic_DNA"/>
</dbReference>
<evidence type="ECO:0000256" key="2">
    <source>
        <dbReference type="ARBA" id="ARBA00005312"/>
    </source>
</evidence>
<comment type="caution">
    <text evidence="9">Lacks conserved residue(s) required for the propagation of feature annotation.</text>
</comment>
<keyword evidence="4 9" id="KW-0436">Ligase</keyword>
<feature type="region of interest" description="Aspartate" evidence="9">
    <location>
        <begin position="220"/>
        <end position="223"/>
    </location>
</feature>
<evidence type="ECO:0000313" key="12">
    <source>
        <dbReference type="Proteomes" id="UP000597656"/>
    </source>
</evidence>
<keyword evidence="8 9" id="KW-0030">Aminoacyl-tRNA synthetase</keyword>
<evidence type="ECO:0000256" key="5">
    <source>
        <dbReference type="ARBA" id="ARBA00022741"/>
    </source>
</evidence>
<feature type="binding site" evidence="9">
    <location>
        <position position="242"/>
    </location>
    <ligand>
        <name>L-aspartate</name>
        <dbReference type="ChEBI" id="CHEBI:29991"/>
    </ligand>
</feature>
<evidence type="ECO:0000256" key="7">
    <source>
        <dbReference type="ARBA" id="ARBA00022917"/>
    </source>
</evidence>
<comment type="catalytic activity">
    <reaction evidence="9">
        <text>tRNA(Asp) + L-aspartate + ATP = L-aspartyl-tRNA(Asp) + AMP + diphosphate</text>
        <dbReference type="Rhea" id="RHEA:19649"/>
        <dbReference type="Rhea" id="RHEA-COMP:9660"/>
        <dbReference type="Rhea" id="RHEA-COMP:9678"/>
        <dbReference type="ChEBI" id="CHEBI:29991"/>
        <dbReference type="ChEBI" id="CHEBI:30616"/>
        <dbReference type="ChEBI" id="CHEBI:33019"/>
        <dbReference type="ChEBI" id="CHEBI:78442"/>
        <dbReference type="ChEBI" id="CHEBI:78516"/>
        <dbReference type="ChEBI" id="CHEBI:456215"/>
        <dbReference type="EC" id="6.1.1.12"/>
    </reaction>
</comment>
<evidence type="ECO:0000256" key="1">
    <source>
        <dbReference type="ARBA" id="ARBA00004496"/>
    </source>
</evidence>
<protein>
    <recommendedName>
        <fullName evidence="9">Aspartate--tRNA ligase</fullName>
        <ecNumber evidence="9">6.1.1.12</ecNumber>
    </recommendedName>
    <alternativeName>
        <fullName evidence="9">Aspartyl-tRNA synthetase</fullName>
        <shortName evidence="9">AspRS</shortName>
    </alternativeName>
</protein>
<feature type="domain" description="Aminoacyl-transfer RNA synthetases class-II family profile" evidence="10">
    <location>
        <begin position="165"/>
        <end position="468"/>
    </location>
</feature>
<sequence>MAVAKAWWYRELPSRPRPQGMTTPWECSMVQTTERVLVSDLRERVGETVSVCGWVNTLRLQSKMQFLVLRDHTGMVQITHRRCGESDEIEVALEGLTTESAVRIVGRVVDNPIVKLGGLELVPQQLEILNRADTPLPIDEHTSLDQRLNWRFLDIRMRPQAQLLFAVQTTLEQGMREYAYGQGCTEMHTPKLMGTASESGAEVFKLGYFDRSAYLAQSPQFFKQMAIAAGIDKVFEIGPVFRAEPSFTSRHATEFTGVDVELAWINDVEDVMNFEEQMLAHAIAKVADAHGNEVRESFGVEITVPTTPFPRVTMAEAQKILRAGGWDPAGMKEDLDPDGERGVAAHFLEQTGHEFVFVTHYPTSIRPFYHMRPENDSNVTLSFDLLWKGLEVTTGAQREHRYDVLIKQAAEKSMSTEPLQDYLNAFRFGCPPHGGLGMGLGRVLMILLGLDSIREATFLFRGPNRLTP</sequence>
<dbReference type="NCBIfam" id="NF003483">
    <property type="entry name" value="PRK05159.1"/>
    <property type="match status" value="1"/>
</dbReference>
<dbReference type="InterPro" id="IPR004523">
    <property type="entry name" value="Asp-tRNA_synthase_2"/>
</dbReference>
<organism evidence="11 12">
    <name type="scientific">Lentzea pudingi</name>
    <dbReference type="NCBI Taxonomy" id="1789439"/>
    <lineage>
        <taxon>Bacteria</taxon>
        <taxon>Bacillati</taxon>
        <taxon>Actinomycetota</taxon>
        <taxon>Actinomycetes</taxon>
        <taxon>Pseudonocardiales</taxon>
        <taxon>Pseudonocardiaceae</taxon>
        <taxon>Lentzea</taxon>
    </lineage>
</organism>
<dbReference type="InterPro" id="IPR004364">
    <property type="entry name" value="Aa-tRNA-synt_II"/>
</dbReference>
<keyword evidence="5 9" id="KW-0547">Nucleotide-binding</keyword>
<dbReference type="SUPFAM" id="SSF50249">
    <property type="entry name" value="Nucleic acid-binding proteins"/>
    <property type="match status" value="1"/>
</dbReference>
<dbReference type="Gene3D" id="3.30.930.10">
    <property type="entry name" value="Bira Bifunctional Protein, Domain 2"/>
    <property type="match status" value="1"/>
</dbReference>
<keyword evidence="12" id="KW-1185">Reference proteome</keyword>
<dbReference type="PANTHER" id="PTHR43450">
    <property type="entry name" value="ASPARTYL-TRNA SYNTHETASE"/>
    <property type="match status" value="1"/>
</dbReference>
<feature type="binding site" evidence="9">
    <location>
        <begin position="242"/>
        <end position="244"/>
    </location>
    <ligand>
        <name>ATP</name>
        <dbReference type="ChEBI" id="CHEBI:30616"/>
    </ligand>
</feature>
<accession>A0ABQ2IU14</accession>
<dbReference type="PRINTS" id="PR01042">
    <property type="entry name" value="TRNASYNTHASP"/>
</dbReference>
<evidence type="ECO:0000256" key="8">
    <source>
        <dbReference type="ARBA" id="ARBA00023146"/>
    </source>
</evidence>